<feature type="domain" description="MADS-box" evidence="6">
    <location>
        <begin position="7"/>
        <end position="45"/>
    </location>
</feature>
<reference evidence="7 8" key="1">
    <citation type="submission" date="2016-09" db="EMBL/GenBank/DDBJ databases">
        <title>The draft genome of Dichanthelium oligosanthes: A C3 panicoid grass species.</title>
        <authorList>
            <person name="Studer A.J."/>
            <person name="Schnable J.C."/>
            <person name="Brutnell T.P."/>
        </authorList>
    </citation>
    <scope>NUCLEOTIDE SEQUENCE [LARGE SCALE GENOMIC DNA]</scope>
    <source>
        <strain evidence="8">cv. Kellogg 1175</strain>
        <tissue evidence="7">Leaf</tissue>
    </source>
</reference>
<evidence type="ECO:0000313" key="8">
    <source>
        <dbReference type="Proteomes" id="UP000095767"/>
    </source>
</evidence>
<dbReference type="Gene3D" id="3.40.1810.10">
    <property type="entry name" value="Transcription factor, MADS-box"/>
    <property type="match status" value="1"/>
</dbReference>
<sequence length="173" mass="18667">MAKENNQRFDQRCATLLSKGRDLSEDFGAHVAVVAFSPSGEPHAYGRPTVDSVLRAYLPGSAAAPPSASPSPGRPLAETVGEAAARVAGMRRQVEDTEALVASEYARLAAAARKIRAAQASAEKRNWWEVDVDALGQEELPMFIKALEMLRAEVQGRVDAMASARQPLPPWKE</sequence>
<gene>
    <name evidence="7" type="ORF">BAE44_0026306</name>
</gene>
<evidence type="ECO:0000256" key="1">
    <source>
        <dbReference type="ARBA" id="ARBA00004123"/>
    </source>
</evidence>
<name>A0A1E5UIQ6_9POAL</name>
<keyword evidence="2" id="KW-0805">Transcription regulation</keyword>
<dbReference type="GO" id="GO:0046983">
    <property type="term" value="F:protein dimerization activity"/>
    <property type="evidence" value="ECO:0007669"/>
    <property type="project" value="InterPro"/>
</dbReference>
<dbReference type="AlphaFoldDB" id="A0A1E5UIQ6"/>
<keyword evidence="5" id="KW-0539">Nucleus</keyword>
<protein>
    <recommendedName>
        <fullName evidence="6">MADS-box domain-containing protein</fullName>
    </recommendedName>
</protein>
<dbReference type="Proteomes" id="UP000095767">
    <property type="component" value="Unassembled WGS sequence"/>
</dbReference>
<keyword evidence="3" id="KW-0238">DNA-binding</keyword>
<evidence type="ECO:0000256" key="5">
    <source>
        <dbReference type="ARBA" id="ARBA00023242"/>
    </source>
</evidence>
<evidence type="ECO:0000256" key="2">
    <source>
        <dbReference type="ARBA" id="ARBA00023015"/>
    </source>
</evidence>
<dbReference type="GO" id="GO:0003677">
    <property type="term" value="F:DNA binding"/>
    <property type="evidence" value="ECO:0007669"/>
    <property type="project" value="UniProtKB-KW"/>
</dbReference>
<keyword evidence="8" id="KW-1185">Reference proteome</keyword>
<dbReference type="STRING" id="888268.A0A1E5UIQ6"/>
<evidence type="ECO:0000259" key="6">
    <source>
        <dbReference type="Pfam" id="PF00319"/>
    </source>
</evidence>
<evidence type="ECO:0000313" key="7">
    <source>
        <dbReference type="EMBL" id="OEL12675.1"/>
    </source>
</evidence>
<evidence type="ECO:0000256" key="4">
    <source>
        <dbReference type="ARBA" id="ARBA00023163"/>
    </source>
</evidence>
<proteinExistence type="predicted"/>
<dbReference type="EMBL" id="LWDX02076243">
    <property type="protein sequence ID" value="OEL12675.1"/>
    <property type="molecule type" value="Genomic_DNA"/>
</dbReference>
<dbReference type="OrthoDB" id="680042at2759"/>
<dbReference type="SUPFAM" id="SSF55455">
    <property type="entry name" value="SRF-like"/>
    <property type="match status" value="1"/>
</dbReference>
<dbReference type="GO" id="GO:0005634">
    <property type="term" value="C:nucleus"/>
    <property type="evidence" value="ECO:0007669"/>
    <property type="project" value="UniProtKB-SubCell"/>
</dbReference>
<organism evidence="7 8">
    <name type="scientific">Dichanthelium oligosanthes</name>
    <dbReference type="NCBI Taxonomy" id="888268"/>
    <lineage>
        <taxon>Eukaryota</taxon>
        <taxon>Viridiplantae</taxon>
        <taxon>Streptophyta</taxon>
        <taxon>Embryophyta</taxon>
        <taxon>Tracheophyta</taxon>
        <taxon>Spermatophyta</taxon>
        <taxon>Magnoliopsida</taxon>
        <taxon>Liliopsida</taxon>
        <taxon>Poales</taxon>
        <taxon>Poaceae</taxon>
        <taxon>PACMAD clade</taxon>
        <taxon>Panicoideae</taxon>
        <taxon>Panicodae</taxon>
        <taxon>Paniceae</taxon>
        <taxon>Dichantheliinae</taxon>
        <taxon>Dichanthelium</taxon>
    </lineage>
</organism>
<comment type="caution">
    <text evidence="7">The sequence shown here is derived from an EMBL/GenBank/DDBJ whole genome shotgun (WGS) entry which is preliminary data.</text>
</comment>
<accession>A0A1E5UIQ6</accession>
<keyword evidence="4" id="KW-0804">Transcription</keyword>
<dbReference type="Pfam" id="PF00319">
    <property type="entry name" value="SRF-TF"/>
    <property type="match status" value="1"/>
</dbReference>
<comment type="subcellular location">
    <subcellularLocation>
        <location evidence="1">Nucleus</location>
    </subcellularLocation>
</comment>
<dbReference type="InterPro" id="IPR002100">
    <property type="entry name" value="TF_MADSbox"/>
</dbReference>
<dbReference type="InterPro" id="IPR036879">
    <property type="entry name" value="TF_MADSbox_sf"/>
</dbReference>
<evidence type="ECO:0000256" key="3">
    <source>
        <dbReference type="ARBA" id="ARBA00023125"/>
    </source>
</evidence>